<dbReference type="EMBL" id="JBHSMA010000001">
    <property type="protein sequence ID" value="MFC5408498.1"/>
    <property type="molecule type" value="Genomic_DNA"/>
</dbReference>
<evidence type="ECO:0000256" key="1">
    <source>
        <dbReference type="SAM" id="MobiDB-lite"/>
    </source>
</evidence>
<proteinExistence type="predicted"/>
<feature type="region of interest" description="Disordered" evidence="1">
    <location>
        <begin position="83"/>
        <end position="113"/>
    </location>
</feature>
<keyword evidence="3" id="KW-1185">Reference proteome</keyword>
<gene>
    <name evidence="2" type="ORF">ACFPMF_04220</name>
</gene>
<name>A0ABW0I7J5_9BACT</name>
<reference evidence="3" key="1">
    <citation type="journal article" date="2019" name="Int. J. Syst. Evol. Microbiol.">
        <title>The Global Catalogue of Microorganisms (GCM) 10K type strain sequencing project: providing services to taxonomists for standard genome sequencing and annotation.</title>
        <authorList>
            <consortium name="The Broad Institute Genomics Platform"/>
            <consortium name="The Broad Institute Genome Sequencing Center for Infectious Disease"/>
            <person name="Wu L."/>
            <person name="Ma J."/>
        </authorList>
    </citation>
    <scope>NUCLEOTIDE SEQUENCE [LARGE SCALE GENOMIC DNA]</scope>
    <source>
        <strain evidence="3">CCUG 55250</strain>
    </source>
</reference>
<comment type="caution">
    <text evidence="2">The sequence shown here is derived from an EMBL/GenBank/DDBJ whole genome shotgun (WGS) entry which is preliminary data.</text>
</comment>
<sequence>MKRFYGLEGTINRSTAGFFHLTDFNSFQTVYGPTFAPESDNTTTLMNKDLKIIPSALGLALGLCWIIVNGGASHDLTVSKTPVAGTTKIRPTTASRPAMPGRDTLQASRSVQP</sequence>
<organism evidence="2 3">
    <name type="scientific">Larkinella bovis</name>
    <dbReference type="NCBI Taxonomy" id="683041"/>
    <lineage>
        <taxon>Bacteria</taxon>
        <taxon>Pseudomonadati</taxon>
        <taxon>Bacteroidota</taxon>
        <taxon>Cytophagia</taxon>
        <taxon>Cytophagales</taxon>
        <taxon>Spirosomataceae</taxon>
        <taxon>Larkinella</taxon>
    </lineage>
</organism>
<protein>
    <submittedName>
        <fullName evidence="2">Uncharacterized protein</fullName>
    </submittedName>
</protein>
<evidence type="ECO:0000313" key="2">
    <source>
        <dbReference type="EMBL" id="MFC5408498.1"/>
    </source>
</evidence>
<accession>A0ABW0I7J5</accession>
<dbReference type="Proteomes" id="UP001596106">
    <property type="component" value="Unassembled WGS sequence"/>
</dbReference>
<evidence type="ECO:0000313" key="3">
    <source>
        <dbReference type="Proteomes" id="UP001596106"/>
    </source>
</evidence>
<dbReference type="RefSeq" id="WP_379841428.1">
    <property type="nucleotide sequence ID" value="NZ_JBHSMA010000001.1"/>
</dbReference>